<dbReference type="Proteomes" id="UP000247727">
    <property type="component" value="Unassembled WGS sequence"/>
</dbReference>
<dbReference type="Gene3D" id="3.40.50.150">
    <property type="entry name" value="Vaccinia Virus protein VP39"/>
    <property type="match status" value="1"/>
</dbReference>
<name>A0A318UAL4_9RHOB</name>
<accession>A0A318UAL4</accession>
<protein>
    <recommendedName>
        <fullName evidence="3">Methyltransferase family protein</fullName>
    </recommendedName>
</protein>
<organism evidence="1 2">
    <name type="scientific">Rhodobacter viridis</name>
    <dbReference type="NCBI Taxonomy" id="1054202"/>
    <lineage>
        <taxon>Bacteria</taxon>
        <taxon>Pseudomonadati</taxon>
        <taxon>Pseudomonadota</taxon>
        <taxon>Alphaproteobacteria</taxon>
        <taxon>Rhodobacterales</taxon>
        <taxon>Rhodobacter group</taxon>
        <taxon>Rhodobacter</taxon>
    </lineage>
</organism>
<comment type="caution">
    <text evidence="1">The sequence shown here is derived from an EMBL/GenBank/DDBJ whole genome shotgun (WGS) entry which is preliminary data.</text>
</comment>
<sequence>MSPKIERPKLTLPEAEAAALTEAYASAEVILEYGSGGSTAMGAEMPGKRIFSVESDADWLAMMRGWFDAHPPKAQLVLHHGDIGPTKEWGAPKDTAAFRQWPSYPIGVWDRPDFVQPDLVLIDGRFRAACFLTTLFRITKPVRLLWDDYTLRPGYHLMESFCPPVRTIGRMAEFHLTPTAIPAEKLGLILTTYLRPN</sequence>
<evidence type="ECO:0000313" key="2">
    <source>
        <dbReference type="Proteomes" id="UP000247727"/>
    </source>
</evidence>
<dbReference type="InterPro" id="IPR029063">
    <property type="entry name" value="SAM-dependent_MTases_sf"/>
</dbReference>
<proteinExistence type="predicted"/>
<keyword evidence="2" id="KW-1185">Reference proteome</keyword>
<dbReference type="AlphaFoldDB" id="A0A318UAL4"/>
<dbReference type="OrthoDB" id="7445868at2"/>
<evidence type="ECO:0008006" key="3">
    <source>
        <dbReference type="Google" id="ProtNLM"/>
    </source>
</evidence>
<reference evidence="1 2" key="1">
    <citation type="submission" date="2018-06" db="EMBL/GenBank/DDBJ databases">
        <title>Genomic Encyclopedia of Type Strains, Phase III (KMG-III): the genomes of soil and plant-associated and newly described type strains.</title>
        <authorList>
            <person name="Whitman W."/>
        </authorList>
    </citation>
    <scope>NUCLEOTIDE SEQUENCE [LARGE SCALE GENOMIC DNA]</scope>
    <source>
        <strain evidence="1 2">JA737</strain>
    </source>
</reference>
<gene>
    <name evidence="1" type="ORF">C8J30_101355</name>
</gene>
<evidence type="ECO:0000313" key="1">
    <source>
        <dbReference type="EMBL" id="PYF12971.1"/>
    </source>
</evidence>
<dbReference type="EMBL" id="QJTK01000001">
    <property type="protein sequence ID" value="PYF12971.1"/>
    <property type="molecule type" value="Genomic_DNA"/>
</dbReference>
<dbReference type="RefSeq" id="WP_110803992.1">
    <property type="nucleotide sequence ID" value="NZ_QJTK01000001.1"/>
</dbReference>